<comment type="caution">
    <text evidence="2">The sequence shown here is derived from an EMBL/GenBank/DDBJ whole genome shotgun (WGS) entry which is preliminary data.</text>
</comment>
<dbReference type="AlphaFoldDB" id="A0A5B7K613"/>
<sequence length="147" mass="15868">MYSRGCEARLRSASCTCFQRGSQSGNNAPSRRPARELRGVVGGAGEAVIGPLPTPPPDQGTDEEQPRHIVRIMTGSHYAQPPAPSNHNPEQVTPTYTQTMARIQTHALGDPSDPKAHTDPHSHSFGSTVLCGLVRFQQNHSEWGGMC</sequence>
<feature type="compositionally biased region" description="Polar residues" evidence="1">
    <location>
        <begin position="85"/>
        <end position="102"/>
    </location>
</feature>
<organism evidence="2 3">
    <name type="scientific">Portunus trituberculatus</name>
    <name type="common">Swimming crab</name>
    <name type="synonym">Neptunus trituberculatus</name>
    <dbReference type="NCBI Taxonomy" id="210409"/>
    <lineage>
        <taxon>Eukaryota</taxon>
        <taxon>Metazoa</taxon>
        <taxon>Ecdysozoa</taxon>
        <taxon>Arthropoda</taxon>
        <taxon>Crustacea</taxon>
        <taxon>Multicrustacea</taxon>
        <taxon>Malacostraca</taxon>
        <taxon>Eumalacostraca</taxon>
        <taxon>Eucarida</taxon>
        <taxon>Decapoda</taxon>
        <taxon>Pleocyemata</taxon>
        <taxon>Brachyura</taxon>
        <taxon>Eubrachyura</taxon>
        <taxon>Portunoidea</taxon>
        <taxon>Portunidae</taxon>
        <taxon>Portuninae</taxon>
        <taxon>Portunus</taxon>
    </lineage>
</organism>
<reference evidence="2 3" key="1">
    <citation type="submission" date="2019-05" db="EMBL/GenBank/DDBJ databases">
        <title>Another draft genome of Portunus trituberculatus and its Hox gene families provides insights of decapod evolution.</title>
        <authorList>
            <person name="Jeong J.-H."/>
            <person name="Song I."/>
            <person name="Kim S."/>
            <person name="Choi T."/>
            <person name="Kim D."/>
            <person name="Ryu S."/>
            <person name="Kim W."/>
        </authorList>
    </citation>
    <scope>NUCLEOTIDE SEQUENCE [LARGE SCALE GENOMIC DNA]</scope>
    <source>
        <tissue evidence="2">Muscle</tissue>
    </source>
</reference>
<evidence type="ECO:0000313" key="2">
    <source>
        <dbReference type="EMBL" id="MPD00095.1"/>
    </source>
</evidence>
<gene>
    <name evidence="2" type="ORF">E2C01_095545</name>
</gene>
<dbReference type="OrthoDB" id="6364067at2759"/>
<dbReference type="EMBL" id="VSRR010121322">
    <property type="protein sequence ID" value="MPD00095.1"/>
    <property type="molecule type" value="Genomic_DNA"/>
</dbReference>
<keyword evidence="3" id="KW-1185">Reference proteome</keyword>
<evidence type="ECO:0000313" key="3">
    <source>
        <dbReference type="Proteomes" id="UP000324222"/>
    </source>
</evidence>
<feature type="region of interest" description="Disordered" evidence="1">
    <location>
        <begin position="39"/>
        <end position="122"/>
    </location>
</feature>
<accession>A0A5B7K613</accession>
<name>A0A5B7K613_PORTR</name>
<protein>
    <submittedName>
        <fullName evidence="2">Uncharacterized protein</fullName>
    </submittedName>
</protein>
<proteinExistence type="predicted"/>
<feature type="compositionally biased region" description="Basic and acidic residues" evidence="1">
    <location>
        <begin position="112"/>
        <end position="122"/>
    </location>
</feature>
<dbReference type="Proteomes" id="UP000324222">
    <property type="component" value="Unassembled WGS sequence"/>
</dbReference>
<evidence type="ECO:0000256" key="1">
    <source>
        <dbReference type="SAM" id="MobiDB-lite"/>
    </source>
</evidence>